<protein>
    <recommendedName>
        <fullName evidence="9">Major facilitator superfamily (MFS) profile domain-containing protein</fullName>
    </recommendedName>
</protein>
<dbReference type="GO" id="GO:0005351">
    <property type="term" value="F:carbohydrate:proton symporter activity"/>
    <property type="evidence" value="ECO:0007669"/>
    <property type="project" value="TreeGrafter"/>
</dbReference>
<feature type="transmembrane region" description="Helical" evidence="8">
    <location>
        <begin position="434"/>
        <end position="457"/>
    </location>
</feature>
<sequence length="511" mass="56315">MSEEKEIPKYEQKPVDPSFDEGLGMTSTTTWSSQFASLCICRRAAFAALACSSAAVLIGYDMTLIGSIIANTEFVKQFGRFNEADDEWFLPADEQLIWSLVQYVCAMVGAMSSGQISDMAGRRLIFYLLVGCTIIGTIVEMFSTDWKVWTAAKILFGFAMGLMQGIVPAYVAELSPSHVRGFLLSLFQFWIMFGSFLAACVMEGASHVEGSWSWKGPVISQIVLGSICTALFFLLVPESPYYLASKSKLDKARQALLTLRGPELGHNVDDDLATIVATLQNERQGTNGSVSYLDCFKGTNFRRTLLACLPMVMQHFLGYPLCGNYLAYFLTRSGVQNSFLITMISLISAMLAIICAFGLIERVGRRPQYLFGTFAVLPCLLCIGILGFLQNSGPVLKGVASLCIIWSFLWYLSVGAVGWTFVGEISSSSLRPKTTSIAATINSLVNMGWSIAIPYLVNSEHANLGPKAALLFFWPSLLFATLVFFVMPETKGKSFQELDELFERKTSARMF</sequence>
<feature type="transmembrane region" description="Helical" evidence="8">
    <location>
        <begin position="124"/>
        <end position="142"/>
    </location>
</feature>
<dbReference type="PANTHER" id="PTHR48022">
    <property type="entry name" value="PLASTIDIC GLUCOSE TRANSPORTER 4"/>
    <property type="match status" value="1"/>
</dbReference>
<evidence type="ECO:0000256" key="6">
    <source>
        <dbReference type="ARBA" id="ARBA00023136"/>
    </source>
</evidence>
<dbReference type="SUPFAM" id="SSF103473">
    <property type="entry name" value="MFS general substrate transporter"/>
    <property type="match status" value="1"/>
</dbReference>
<dbReference type="Proteomes" id="UP000754883">
    <property type="component" value="Unassembled WGS sequence"/>
</dbReference>
<feature type="transmembrane region" description="Helical" evidence="8">
    <location>
        <begin position="305"/>
        <end position="327"/>
    </location>
</feature>
<dbReference type="InterPro" id="IPR050360">
    <property type="entry name" value="MFS_Sugar_Transporters"/>
</dbReference>
<evidence type="ECO:0000256" key="4">
    <source>
        <dbReference type="ARBA" id="ARBA00022692"/>
    </source>
</evidence>
<feature type="transmembrane region" description="Helical" evidence="8">
    <location>
        <begin position="44"/>
        <end position="70"/>
    </location>
</feature>
<dbReference type="AlphaFoldDB" id="A0A9N9U622"/>
<evidence type="ECO:0000256" key="5">
    <source>
        <dbReference type="ARBA" id="ARBA00022989"/>
    </source>
</evidence>
<feature type="transmembrane region" description="Helical" evidence="8">
    <location>
        <begin position="183"/>
        <end position="206"/>
    </location>
</feature>
<dbReference type="InterPro" id="IPR036259">
    <property type="entry name" value="MFS_trans_sf"/>
</dbReference>
<proteinExistence type="inferred from homology"/>
<evidence type="ECO:0000256" key="2">
    <source>
        <dbReference type="ARBA" id="ARBA00010992"/>
    </source>
</evidence>
<reference evidence="10" key="1">
    <citation type="submission" date="2021-10" db="EMBL/GenBank/DDBJ databases">
        <authorList>
            <person name="Piombo E."/>
        </authorList>
    </citation>
    <scope>NUCLEOTIDE SEQUENCE</scope>
</reference>
<feature type="transmembrane region" description="Helical" evidence="8">
    <location>
        <begin position="95"/>
        <end position="112"/>
    </location>
</feature>
<comment type="similarity">
    <text evidence="2 7">Belongs to the major facilitator superfamily. Sugar transporter (TC 2.A.1.1) family.</text>
</comment>
<dbReference type="PROSITE" id="PS00216">
    <property type="entry name" value="SUGAR_TRANSPORT_1"/>
    <property type="match status" value="1"/>
</dbReference>
<evidence type="ECO:0000256" key="3">
    <source>
        <dbReference type="ARBA" id="ARBA00022448"/>
    </source>
</evidence>
<feature type="transmembrane region" description="Helical" evidence="8">
    <location>
        <begin position="395"/>
        <end position="422"/>
    </location>
</feature>
<accession>A0A9N9U622</accession>
<comment type="caution">
    <text evidence="10">The sequence shown here is derived from an EMBL/GenBank/DDBJ whole genome shotgun (WGS) entry which is preliminary data.</text>
</comment>
<keyword evidence="4 8" id="KW-0812">Transmembrane</keyword>
<dbReference type="InterPro" id="IPR003663">
    <property type="entry name" value="Sugar/inositol_transpt"/>
</dbReference>
<dbReference type="EMBL" id="CABFNO020001300">
    <property type="protein sequence ID" value="CAG9978488.1"/>
    <property type="molecule type" value="Genomic_DNA"/>
</dbReference>
<organism evidence="10 11">
    <name type="scientific">Clonostachys byssicola</name>
    <dbReference type="NCBI Taxonomy" id="160290"/>
    <lineage>
        <taxon>Eukaryota</taxon>
        <taxon>Fungi</taxon>
        <taxon>Dikarya</taxon>
        <taxon>Ascomycota</taxon>
        <taxon>Pezizomycotina</taxon>
        <taxon>Sordariomycetes</taxon>
        <taxon>Hypocreomycetidae</taxon>
        <taxon>Hypocreales</taxon>
        <taxon>Bionectriaceae</taxon>
        <taxon>Clonostachys</taxon>
    </lineage>
</organism>
<keyword evidence="11" id="KW-1185">Reference proteome</keyword>
<dbReference type="PANTHER" id="PTHR48022:SF15">
    <property type="entry name" value="ALPHA-GLUCOSIDE TRANSPORTER, PUTATIVE (AFU_ORTHOLOGUE AFUA_5G00500)-RELATED"/>
    <property type="match status" value="1"/>
</dbReference>
<dbReference type="NCBIfam" id="TIGR00879">
    <property type="entry name" value="SP"/>
    <property type="match status" value="1"/>
</dbReference>
<dbReference type="PROSITE" id="PS50850">
    <property type="entry name" value="MFS"/>
    <property type="match status" value="1"/>
</dbReference>
<dbReference type="InterPro" id="IPR020846">
    <property type="entry name" value="MFS_dom"/>
</dbReference>
<evidence type="ECO:0000313" key="11">
    <source>
        <dbReference type="Proteomes" id="UP000754883"/>
    </source>
</evidence>
<feature type="transmembrane region" description="Helical" evidence="8">
    <location>
        <begin position="339"/>
        <end position="360"/>
    </location>
</feature>
<feature type="transmembrane region" description="Helical" evidence="8">
    <location>
        <begin position="148"/>
        <end position="171"/>
    </location>
</feature>
<name>A0A9N9U622_9HYPO</name>
<dbReference type="GO" id="GO:0016020">
    <property type="term" value="C:membrane"/>
    <property type="evidence" value="ECO:0007669"/>
    <property type="project" value="UniProtKB-SubCell"/>
</dbReference>
<dbReference type="InterPro" id="IPR005829">
    <property type="entry name" value="Sugar_transporter_CS"/>
</dbReference>
<feature type="transmembrane region" description="Helical" evidence="8">
    <location>
        <begin position="369"/>
        <end position="389"/>
    </location>
</feature>
<feature type="transmembrane region" description="Helical" evidence="8">
    <location>
        <begin position="218"/>
        <end position="236"/>
    </location>
</feature>
<dbReference type="OrthoDB" id="6612291at2759"/>
<keyword evidence="5 8" id="KW-1133">Transmembrane helix</keyword>
<feature type="domain" description="Major facilitator superfamily (MFS) profile" evidence="9">
    <location>
        <begin position="47"/>
        <end position="491"/>
    </location>
</feature>
<evidence type="ECO:0000256" key="8">
    <source>
        <dbReference type="SAM" id="Phobius"/>
    </source>
</evidence>
<comment type="subcellular location">
    <subcellularLocation>
        <location evidence="1">Membrane</location>
        <topology evidence="1">Multi-pass membrane protein</topology>
    </subcellularLocation>
</comment>
<evidence type="ECO:0000313" key="10">
    <source>
        <dbReference type="EMBL" id="CAG9978488.1"/>
    </source>
</evidence>
<evidence type="ECO:0000259" key="9">
    <source>
        <dbReference type="PROSITE" id="PS50850"/>
    </source>
</evidence>
<dbReference type="Pfam" id="PF00083">
    <property type="entry name" value="Sugar_tr"/>
    <property type="match status" value="1"/>
</dbReference>
<keyword evidence="6 8" id="KW-0472">Membrane</keyword>
<dbReference type="Gene3D" id="1.20.1250.20">
    <property type="entry name" value="MFS general substrate transporter like domains"/>
    <property type="match status" value="1"/>
</dbReference>
<evidence type="ECO:0000256" key="7">
    <source>
        <dbReference type="RuleBase" id="RU003346"/>
    </source>
</evidence>
<evidence type="ECO:0000256" key="1">
    <source>
        <dbReference type="ARBA" id="ARBA00004141"/>
    </source>
</evidence>
<dbReference type="PROSITE" id="PS00217">
    <property type="entry name" value="SUGAR_TRANSPORT_2"/>
    <property type="match status" value="1"/>
</dbReference>
<gene>
    <name evidence="10" type="ORF">CBYS24578_00009214</name>
</gene>
<feature type="transmembrane region" description="Helical" evidence="8">
    <location>
        <begin position="469"/>
        <end position="487"/>
    </location>
</feature>
<dbReference type="InterPro" id="IPR005828">
    <property type="entry name" value="MFS_sugar_transport-like"/>
</dbReference>
<dbReference type="FunFam" id="1.20.1250.20:FF:000078">
    <property type="entry name" value="MFS maltose transporter, putative"/>
    <property type="match status" value="1"/>
</dbReference>
<keyword evidence="3 7" id="KW-0813">Transport</keyword>